<dbReference type="InterPro" id="IPR023187">
    <property type="entry name" value="Tscrpt_reg_MarR-type_CS"/>
</dbReference>
<keyword evidence="3" id="KW-0804">Transcription</keyword>
<dbReference type="InterPro" id="IPR036388">
    <property type="entry name" value="WH-like_DNA-bd_sf"/>
</dbReference>
<dbReference type="InterPro" id="IPR036390">
    <property type="entry name" value="WH_DNA-bd_sf"/>
</dbReference>
<reference evidence="5" key="1">
    <citation type="submission" date="2020-10" db="EMBL/GenBank/DDBJ databases">
        <authorList>
            <person name="Gilroy R."/>
        </authorList>
    </citation>
    <scope>NUCLEOTIDE SEQUENCE</scope>
    <source>
        <strain evidence="5">ChiSxjej2B14-8506</strain>
    </source>
</reference>
<dbReference type="PROSITE" id="PS50995">
    <property type="entry name" value="HTH_MARR_2"/>
    <property type="match status" value="1"/>
</dbReference>
<keyword evidence="1" id="KW-0805">Transcription regulation</keyword>
<dbReference type="GO" id="GO:0006950">
    <property type="term" value="P:response to stress"/>
    <property type="evidence" value="ECO:0007669"/>
    <property type="project" value="TreeGrafter"/>
</dbReference>
<dbReference type="SMART" id="SM00347">
    <property type="entry name" value="HTH_MARR"/>
    <property type="match status" value="1"/>
</dbReference>
<reference evidence="5" key="2">
    <citation type="journal article" date="2021" name="PeerJ">
        <title>Extensive microbial diversity within the chicken gut microbiome revealed by metagenomics and culture.</title>
        <authorList>
            <person name="Gilroy R."/>
            <person name="Ravi A."/>
            <person name="Getino M."/>
            <person name="Pursley I."/>
            <person name="Horton D.L."/>
            <person name="Alikhan N.F."/>
            <person name="Baker D."/>
            <person name="Gharbi K."/>
            <person name="Hall N."/>
            <person name="Watson M."/>
            <person name="Adriaenssens E.M."/>
            <person name="Foster-Nyarko E."/>
            <person name="Jarju S."/>
            <person name="Secka A."/>
            <person name="Antonio M."/>
            <person name="Oren A."/>
            <person name="Chaudhuri R.R."/>
            <person name="La Ragione R."/>
            <person name="Hildebrand F."/>
            <person name="Pallen M.J."/>
        </authorList>
    </citation>
    <scope>NUCLEOTIDE SEQUENCE</scope>
    <source>
        <strain evidence="5">ChiSxjej2B14-8506</strain>
    </source>
</reference>
<dbReference type="InterPro" id="IPR000835">
    <property type="entry name" value="HTH_MarR-typ"/>
</dbReference>
<evidence type="ECO:0000259" key="4">
    <source>
        <dbReference type="PROSITE" id="PS50995"/>
    </source>
</evidence>
<gene>
    <name evidence="5" type="ORF">IAC59_10615</name>
</gene>
<dbReference type="PROSITE" id="PS01117">
    <property type="entry name" value="HTH_MARR_1"/>
    <property type="match status" value="1"/>
</dbReference>
<dbReference type="GO" id="GO:0003700">
    <property type="term" value="F:DNA-binding transcription factor activity"/>
    <property type="evidence" value="ECO:0007669"/>
    <property type="project" value="InterPro"/>
</dbReference>
<evidence type="ECO:0000313" key="6">
    <source>
        <dbReference type="Proteomes" id="UP000824123"/>
    </source>
</evidence>
<proteinExistence type="predicted"/>
<name>A0A9D1S567_9FIRM</name>
<dbReference type="PANTHER" id="PTHR33164:SF104">
    <property type="entry name" value="TRANSCRIPTIONAL REGULATORY PROTEIN"/>
    <property type="match status" value="1"/>
</dbReference>
<dbReference type="Proteomes" id="UP000824123">
    <property type="component" value="Unassembled WGS sequence"/>
</dbReference>
<sequence length="160" mass="17955">MDNGLTQELSRQLARNYGLYSEKISRRIKAICAAELSEAQYLLLSIIAGTERIQASELGARALMHKQQVTRLLNQLEQRGLIVRVRLPDDRRAVWLEATDTARTTLSELHATMVAALTDVLGQLDTATLQRYLTALTTINDILDTLPAARPDEPRDWADE</sequence>
<protein>
    <submittedName>
        <fullName evidence="5">MarR family transcriptional regulator</fullName>
    </submittedName>
</protein>
<accession>A0A9D1S567</accession>
<keyword evidence="2" id="KW-0238">DNA-binding</keyword>
<dbReference type="GO" id="GO:0003677">
    <property type="term" value="F:DNA binding"/>
    <property type="evidence" value="ECO:0007669"/>
    <property type="project" value="UniProtKB-KW"/>
</dbReference>
<dbReference type="SUPFAM" id="SSF46785">
    <property type="entry name" value="Winged helix' DNA-binding domain"/>
    <property type="match status" value="1"/>
</dbReference>
<dbReference type="Gene3D" id="1.10.10.10">
    <property type="entry name" value="Winged helix-like DNA-binding domain superfamily/Winged helix DNA-binding domain"/>
    <property type="match status" value="1"/>
</dbReference>
<evidence type="ECO:0000256" key="1">
    <source>
        <dbReference type="ARBA" id="ARBA00023015"/>
    </source>
</evidence>
<organism evidence="5 6">
    <name type="scientific">Candidatus Fimadaptatus faecigallinarum</name>
    <dbReference type="NCBI Taxonomy" id="2840814"/>
    <lineage>
        <taxon>Bacteria</taxon>
        <taxon>Bacillati</taxon>
        <taxon>Bacillota</taxon>
        <taxon>Clostridia</taxon>
        <taxon>Eubacteriales</taxon>
        <taxon>Candidatus Fimadaptatus</taxon>
    </lineage>
</organism>
<dbReference type="EMBL" id="DVNK01000063">
    <property type="protein sequence ID" value="HIU47689.1"/>
    <property type="molecule type" value="Genomic_DNA"/>
</dbReference>
<comment type="caution">
    <text evidence="5">The sequence shown here is derived from an EMBL/GenBank/DDBJ whole genome shotgun (WGS) entry which is preliminary data.</text>
</comment>
<dbReference type="Pfam" id="PF01047">
    <property type="entry name" value="MarR"/>
    <property type="match status" value="1"/>
</dbReference>
<dbReference type="PANTHER" id="PTHR33164">
    <property type="entry name" value="TRANSCRIPTIONAL REGULATOR, MARR FAMILY"/>
    <property type="match status" value="1"/>
</dbReference>
<evidence type="ECO:0000256" key="3">
    <source>
        <dbReference type="ARBA" id="ARBA00023163"/>
    </source>
</evidence>
<dbReference type="AlphaFoldDB" id="A0A9D1S567"/>
<evidence type="ECO:0000256" key="2">
    <source>
        <dbReference type="ARBA" id="ARBA00023125"/>
    </source>
</evidence>
<feature type="domain" description="HTH marR-type" evidence="4">
    <location>
        <begin position="6"/>
        <end position="148"/>
    </location>
</feature>
<evidence type="ECO:0000313" key="5">
    <source>
        <dbReference type="EMBL" id="HIU47689.1"/>
    </source>
</evidence>
<dbReference type="InterPro" id="IPR039422">
    <property type="entry name" value="MarR/SlyA-like"/>
</dbReference>